<dbReference type="RefSeq" id="WP_068823377.1">
    <property type="nucleotide sequence ID" value="NZ_LWHJ01000030.1"/>
</dbReference>
<proteinExistence type="predicted"/>
<gene>
    <name evidence="1" type="ORF">A5893_14425</name>
</gene>
<accession>A0A179DC24</accession>
<evidence type="ECO:0000313" key="2">
    <source>
        <dbReference type="Proteomes" id="UP000078459"/>
    </source>
</evidence>
<dbReference type="AlphaFoldDB" id="A0A179DC24"/>
<dbReference type="STRING" id="1826909.A5893_14425"/>
<name>A0A179DC24_9SPHI</name>
<dbReference type="Proteomes" id="UP000078459">
    <property type="component" value="Unassembled WGS sequence"/>
</dbReference>
<keyword evidence="2" id="KW-1185">Reference proteome</keyword>
<protein>
    <recommendedName>
        <fullName evidence="3">Methyltransferase domain-containing protein</fullName>
    </recommendedName>
</protein>
<sequence>MTDKLKTVFTKIKDENHWGDSDSISGGGSNLIQTEIIRKEIPLLLKKYGIGFMIDAPCGDFFWMKLIGDELDNILIKYEGHDIVQEIIDLNIENYANEVKSFHLSDLTLNKLPKADLILTRDCLVHLSFKNIKKVLKNYKKAGIKYLLTTTFTNRKNNIDITDGEWRPLNLQKAPFNFPEPLFLINENCTENDGIYKDKSLGLWELNKINNISNFNIFLKKYFD</sequence>
<dbReference type="OrthoDB" id="20930at2"/>
<reference evidence="1 2" key="1">
    <citation type="submission" date="2016-04" db="EMBL/GenBank/DDBJ databases">
        <authorList>
            <person name="Evans L.H."/>
            <person name="Alamgir A."/>
            <person name="Owens N."/>
            <person name="Weber N.D."/>
            <person name="Virtaneva K."/>
            <person name="Barbian K."/>
            <person name="Babar A."/>
            <person name="Rosenke K."/>
        </authorList>
    </citation>
    <scope>NUCLEOTIDE SEQUENCE [LARGE SCALE GENOMIC DNA]</scope>
    <source>
        <strain evidence="1 2">CCM 8644</strain>
    </source>
</reference>
<evidence type="ECO:0000313" key="1">
    <source>
        <dbReference type="EMBL" id="OAQ38605.1"/>
    </source>
</evidence>
<comment type="caution">
    <text evidence="1">The sequence shown here is derived from an EMBL/GenBank/DDBJ whole genome shotgun (WGS) entry which is preliminary data.</text>
</comment>
<evidence type="ECO:0008006" key="3">
    <source>
        <dbReference type="Google" id="ProtNLM"/>
    </source>
</evidence>
<dbReference type="EMBL" id="LWHJ01000030">
    <property type="protein sequence ID" value="OAQ38605.1"/>
    <property type="molecule type" value="Genomic_DNA"/>
</dbReference>
<organism evidence="1 2">
    <name type="scientific">Pedobacter psychrophilus</name>
    <dbReference type="NCBI Taxonomy" id="1826909"/>
    <lineage>
        <taxon>Bacteria</taxon>
        <taxon>Pseudomonadati</taxon>
        <taxon>Bacteroidota</taxon>
        <taxon>Sphingobacteriia</taxon>
        <taxon>Sphingobacteriales</taxon>
        <taxon>Sphingobacteriaceae</taxon>
        <taxon>Pedobacter</taxon>
    </lineage>
</organism>
<reference evidence="1 2" key="2">
    <citation type="submission" date="2016-06" db="EMBL/GenBank/DDBJ databases">
        <title>Pedobacter psychrophilus sp. nov., isolated from Antarctic fragmentary rock.</title>
        <authorList>
            <person name="Svec P."/>
        </authorList>
    </citation>
    <scope>NUCLEOTIDE SEQUENCE [LARGE SCALE GENOMIC DNA]</scope>
    <source>
        <strain evidence="1 2">CCM 8644</strain>
    </source>
</reference>